<evidence type="ECO:0008006" key="4">
    <source>
        <dbReference type="Google" id="ProtNLM"/>
    </source>
</evidence>
<feature type="signal peptide" evidence="1">
    <location>
        <begin position="1"/>
        <end position="32"/>
    </location>
</feature>
<protein>
    <recommendedName>
        <fullName evidence="4">Thioredoxin family protein</fullName>
    </recommendedName>
</protein>
<dbReference type="Proteomes" id="UP000222310">
    <property type="component" value="Unassembled WGS sequence"/>
</dbReference>
<dbReference type="EMBL" id="LAHD01000044">
    <property type="protein sequence ID" value="PHK02998.1"/>
    <property type="molecule type" value="Genomic_DNA"/>
</dbReference>
<proteinExistence type="predicted"/>
<evidence type="ECO:0000313" key="2">
    <source>
        <dbReference type="EMBL" id="PHK02998.1"/>
    </source>
</evidence>
<evidence type="ECO:0000256" key="1">
    <source>
        <dbReference type="SAM" id="SignalP"/>
    </source>
</evidence>
<sequence>MKSIAKFGRRLVSVLLVVVVSTLMFLPSPAMAANWVTVNEGNFESELLKSDKTVIVLLVSDAFPEDVKTKLKSEVEKTYGDKYKLAVGSAEENGYIYNTILAPRIYPPFPGITVVKNGRPLQGIYINPNYPSQAFEFINRIIENS</sequence>
<reference evidence="2 3" key="1">
    <citation type="submission" date="2015-02" db="EMBL/GenBank/DDBJ databases">
        <title>Nostoc linckia genome annotation.</title>
        <authorList>
            <person name="Zhou Z."/>
        </authorList>
    </citation>
    <scope>NUCLEOTIDE SEQUENCE [LARGE SCALE GENOMIC DNA]</scope>
    <source>
        <strain evidence="3">z8</strain>
    </source>
</reference>
<organism evidence="2 3">
    <name type="scientific">Nostoc linckia z8</name>
    <dbReference type="NCBI Taxonomy" id="1628746"/>
    <lineage>
        <taxon>Bacteria</taxon>
        <taxon>Bacillati</taxon>
        <taxon>Cyanobacteriota</taxon>
        <taxon>Cyanophyceae</taxon>
        <taxon>Nostocales</taxon>
        <taxon>Nostocaceae</taxon>
        <taxon>Nostoc</taxon>
    </lineage>
</organism>
<evidence type="ECO:0000313" key="3">
    <source>
        <dbReference type="Proteomes" id="UP000222310"/>
    </source>
</evidence>
<keyword evidence="1" id="KW-0732">Signal</keyword>
<comment type="caution">
    <text evidence="2">The sequence shown here is derived from an EMBL/GenBank/DDBJ whole genome shotgun (WGS) entry which is preliminary data.</text>
</comment>
<dbReference type="AlphaFoldDB" id="A0A9Q5ZBM4"/>
<dbReference type="RefSeq" id="WP_099069866.1">
    <property type="nucleotide sequence ID" value="NZ_LAHD01000044.1"/>
</dbReference>
<accession>A0A9Q5ZBM4</accession>
<feature type="chain" id="PRO_5040255507" description="Thioredoxin family protein" evidence="1">
    <location>
        <begin position="33"/>
        <end position="145"/>
    </location>
</feature>
<dbReference type="GeneID" id="57096298"/>
<name>A0A9Q5ZBM4_NOSLI</name>
<gene>
    <name evidence="2" type="ORF">VF08_16665</name>
</gene>